<dbReference type="EMBL" id="GHJT01008475">
    <property type="protein sequence ID" value="MOY42446.1"/>
    <property type="molecule type" value="Transcribed_RNA"/>
</dbReference>
<protein>
    <submittedName>
        <fullName evidence="1">Putative secreted protein</fullName>
    </submittedName>
</protein>
<reference evidence="1" key="1">
    <citation type="submission" date="2019-04" db="EMBL/GenBank/DDBJ databases">
        <title>An insight into the mialome of Ixodes scapularis.</title>
        <authorList>
            <person name="Ribeiro J.M."/>
            <person name="Mather T.N."/>
            <person name="Karim S."/>
        </authorList>
    </citation>
    <scope>NUCLEOTIDE SEQUENCE</scope>
</reference>
<dbReference type="AlphaFoldDB" id="A0A4D5S0I5"/>
<evidence type="ECO:0000313" key="1">
    <source>
        <dbReference type="EMBL" id="MOY42446.1"/>
    </source>
</evidence>
<sequence>MKAVLTLPPCLSSCSSFVPTAACARFLHFFMLSSCPFLCWSNKQYSASYNPSTCRFFVVKRQQRRHNLRITFSWGMNGSLFSCTKEVGVRDRAVRNR</sequence>
<name>A0A4D5S0I5_IXOSC</name>
<accession>A0A4D5S0I5</accession>
<organism evidence="1">
    <name type="scientific">Ixodes scapularis</name>
    <name type="common">Black-legged tick</name>
    <name type="synonym">Deer tick</name>
    <dbReference type="NCBI Taxonomy" id="6945"/>
    <lineage>
        <taxon>Eukaryota</taxon>
        <taxon>Metazoa</taxon>
        <taxon>Ecdysozoa</taxon>
        <taxon>Arthropoda</taxon>
        <taxon>Chelicerata</taxon>
        <taxon>Arachnida</taxon>
        <taxon>Acari</taxon>
        <taxon>Parasitiformes</taxon>
        <taxon>Ixodida</taxon>
        <taxon>Ixodoidea</taxon>
        <taxon>Ixodidae</taxon>
        <taxon>Ixodinae</taxon>
        <taxon>Ixodes</taxon>
    </lineage>
</organism>
<proteinExistence type="predicted"/>